<gene>
    <name evidence="6" type="ORF">CP523_14905</name>
    <name evidence="7" type="ORF">NH397_07345</name>
</gene>
<protein>
    <recommendedName>
        <fullName evidence="2">Pyridoxal phosphate homeostasis protein</fullName>
        <shortName evidence="2">PLP homeostasis protein</shortName>
    </recommendedName>
</protein>
<evidence type="ECO:0000313" key="6">
    <source>
        <dbReference type="EMBL" id="AYE35616.1"/>
    </source>
</evidence>
<dbReference type="CDD" id="cd00635">
    <property type="entry name" value="PLPDE_III_YBL036c_like"/>
    <property type="match status" value="1"/>
</dbReference>
<dbReference type="InterPro" id="IPR001608">
    <property type="entry name" value="Ala_racemase_N"/>
</dbReference>
<dbReference type="GO" id="GO:0030170">
    <property type="term" value="F:pyridoxal phosphate binding"/>
    <property type="evidence" value="ECO:0007669"/>
    <property type="project" value="UniProtKB-UniRule"/>
</dbReference>
<dbReference type="EMBL" id="CP099799">
    <property type="protein sequence ID" value="USS02221.1"/>
    <property type="molecule type" value="Genomic_DNA"/>
</dbReference>
<evidence type="ECO:0000313" key="7">
    <source>
        <dbReference type="EMBL" id="USS02221.1"/>
    </source>
</evidence>
<accession>A0A9N7JPC0</accession>
<dbReference type="AlphaFoldDB" id="A0A9N7JPC0"/>
<sequence>MEIEDKVKSIMKNISRDVLLLAVSKTKPLEDLEKAYKSGIRDFGENKVQELIAKEEVFHKDVRWHFIGNLQVNKVKYLVGKVTLIHSLSSLKLLEKIENEFSKKNLVANTLIQINIGREESKGGVLIEELDNMIEAVEKCNFVKVKGIMVIIPKGNDKSNRIYFKETKKIFNSIKQNKYKNISMEILSMGMTNDYEIAIEEGSNLVRIGSGIFGKRNI</sequence>
<evidence type="ECO:0000313" key="8">
    <source>
        <dbReference type="Proteomes" id="UP000280586"/>
    </source>
</evidence>
<feature type="domain" description="Alanine racemase N-terminal" evidence="5">
    <location>
        <begin position="3"/>
        <end position="215"/>
    </location>
</feature>
<evidence type="ECO:0000259" key="5">
    <source>
        <dbReference type="Pfam" id="PF01168"/>
    </source>
</evidence>
<comment type="cofactor">
    <cofactor evidence="3">
        <name>pyridoxal 5'-phosphate</name>
        <dbReference type="ChEBI" id="CHEBI:597326"/>
    </cofactor>
</comment>
<name>A0A9N7JPC0_CLOSE</name>
<dbReference type="OrthoDB" id="9804072at2"/>
<dbReference type="EMBL" id="CP023671">
    <property type="protein sequence ID" value="AYE35616.1"/>
    <property type="molecule type" value="Genomic_DNA"/>
</dbReference>
<dbReference type="SUPFAM" id="SSF51419">
    <property type="entry name" value="PLP-binding barrel"/>
    <property type="match status" value="1"/>
</dbReference>
<keyword evidence="1 2" id="KW-0663">Pyridoxal phosphate</keyword>
<dbReference type="InterPro" id="IPR029066">
    <property type="entry name" value="PLP-binding_barrel"/>
</dbReference>
<feature type="modified residue" description="N6-(pyridoxal phosphate)lysine" evidence="2 3">
    <location>
        <position position="25"/>
    </location>
</feature>
<dbReference type="InterPro" id="IPR011078">
    <property type="entry name" value="PyrdxlP_homeostasis"/>
</dbReference>
<proteinExistence type="inferred from homology"/>
<comment type="function">
    <text evidence="2">Pyridoxal 5'-phosphate (PLP)-binding protein, which is involved in PLP homeostasis.</text>
</comment>
<comment type="similarity">
    <text evidence="2 4">Belongs to the pyridoxal phosphate-binding protein YggS/PROSC family.</text>
</comment>
<dbReference type="PANTHER" id="PTHR10146">
    <property type="entry name" value="PROLINE SYNTHETASE CO-TRANSCRIBED BACTERIAL HOMOLOG PROTEIN"/>
    <property type="match status" value="1"/>
</dbReference>
<reference evidence="7" key="2">
    <citation type="submission" date="2022-06" db="EMBL/GenBank/DDBJ databases">
        <authorList>
            <person name="Holder M.E."/>
            <person name="Ajami N.J."/>
            <person name="Petrosino J.F."/>
        </authorList>
    </citation>
    <scope>NUCLEOTIDE SEQUENCE</scope>
    <source>
        <strain evidence="7">RMA 8861</strain>
    </source>
</reference>
<dbReference type="PANTHER" id="PTHR10146:SF14">
    <property type="entry name" value="PYRIDOXAL PHOSPHATE HOMEOSTASIS PROTEIN"/>
    <property type="match status" value="1"/>
</dbReference>
<dbReference type="Proteomes" id="UP000280586">
    <property type="component" value="Chromosome"/>
</dbReference>
<evidence type="ECO:0000313" key="9">
    <source>
        <dbReference type="Proteomes" id="UP001055437"/>
    </source>
</evidence>
<dbReference type="Gene3D" id="3.20.20.10">
    <property type="entry name" value="Alanine racemase"/>
    <property type="match status" value="1"/>
</dbReference>
<dbReference type="Pfam" id="PF01168">
    <property type="entry name" value="Ala_racemase_N"/>
    <property type="match status" value="1"/>
</dbReference>
<reference evidence="6 8" key="1">
    <citation type="submission" date="2017-09" db="EMBL/GenBank/DDBJ databases">
        <authorList>
            <person name="Thomas P."/>
            <person name="Seyboldt C."/>
        </authorList>
    </citation>
    <scope>NUCLEOTIDE SEQUENCE [LARGE SCALE GENOMIC DNA]</scope>
    <source>
        <strain evidence="6 8">DSM 7534</strain>
    </source>
</reference>
<dbReference type="PROSITE" id="PS01211">
    <property type="entry name" value="UPF0001"/>
    <property type="match status" value="1"/>
</dbReference>
<dbReference type="FunFam" id="3.20.20.10:FF:000018">
    <property type="entry name" value="Pyridoxal phosphate homeostasis protein"/>
    <property type="match status" value="1"/>
</dbReference>
<keyword evidence="9" id="KW-1185">Reference proteome</keyword>
<evidence type="ECO:0000256" key="4">
    <source>
        <dbReference type="RuleBase" id="RU004514"/>
    </source>
</evidence>
<dbReference type="NCBIfam" id="TIGR00044">
    <property type="entry name" value="YggS family pyridoxal phosphate-dependent enzyme"/>
    <property type="match status" value="1"/>
</dbReference>
<organism evidence="6 8">
    <name type="scientific">Clostridium septicum</name>
    <dbReference type="NCBI Taxonomy" id="1504"/>
    <lineage>
        <taxon>Bacteria</taxon>
        <taxon>Bacillati</taxon>
        <taxon>Bacillota</taxon>
        <taxon>Clostridia</taxon>
        <taxon>Eubacteriales</taxon>
        <taxon>Clostridiaceae</taxon>
        <taxon>Clostridium</taxon>
    </lineage>
</organism>
<evidence type="ECO:0000256" key="2">
    <source>
        <dbReference type="HAMAP-Rule" id="MF_02087"/>
    </source>
</evidence>
<dbReference type="KEGG" id="csep:CP523_14905"/>
<evidence type="ECO:0000256" key="3">
    <source>
        <dbReference type="PIRSR" id="PIRSR004848-1"/>
    </source>
</evidence>
<dbReference type="Proteomes" id="UP001055437">
    <property type="component" value="Chromosome"/>
</dbReference>
<evidence type="ECO:0000256" key="1">
    <source>
        <dbReference type="ARBA" id="ARBA00022898"/>
    </source>
</evidence>
<dbReference type="PIRSF" id="PIRSF004848">
    <property type="entry name" value="YBL036c_PLPDEIII"/>
    <property type="match status" value="1"/>
</dbReference>
<dbReference type="HAMAP" id="MF_02087">
    <property type="entry name" value="PLP_homeostasis"/>
    <property type="match status" value="1"/>
</dbReference>